<dbReference type="Proteomes" id="UP000078113">
    <property type="component" value="Unassembled WGS sequence"/>
</dbReference>
<evidence type="ECO:0000259" key="4">
    <source>
        <dbReference type="Pfam" id="PF17177"/>
    </source>
</evidence>
<protein>
    <recommendedName>
        <fullName evidence="4">PROP1-like PPR domain-containing protein</fullName>
    </recommendedName>
</protein>
<gene>
    <name evidence="5" type="ORF">A4X09_0g1160</name>
</gene>
<dbReference type="PANTHER" id="PTHR47933">
    <property type="entry name" value="PENTATRICOPEPTIDE REPEAT-CONTAINING PROTEIN 1, MITOCHONDRIAL"/>
    <property type="match status" value="1"/>
</dbReference>
<feature type="compositionally biased region" description="Low complexity" evidence="3">
    <location>
        <begin position="297"/>
        <end position="311"/>
    </location>
</feature>
<dbReference type="InterPro" id="IPR011990">
    <property type="entry name" value="TPR-like_helical_dom_sf"/>
</dbReference>
<dbReference type="Pfam" id="PF17177">
    <property type="entry name" value="PPR_long"/>
    <property type="match status" value="1"/>
</dbReference>
<dbReference type="InterPro" id="IPR002885">
    <property type="entry name" value="PPR_rpt"/>
</dbReference>
<dbReference type="NCBIfam" id="TIGR00756">
    <property type="entry name" value="PPR"/>
    <property type="match status" value="2"/>
</dbReference>
<name>A0A8X7T7R5_9BASI</name>
<dbReference type="Pfam" id="PF01535">
    <property type="entry name" value="PPR"/>
    <property type="match status" value="1"/>
</dbReference>
<evidence type="ECO:0000313" key="5">
    <source>
        <dbReference type="EMBL" id="KAE8271198.1"/>
    </source>
</evidence>
<keyword evidence="6" id="KW-1185">Reference proteome</keyword>
<keyword evidence="1" id="KW-0677">Repeat</keyword>
<dbReference type="AlphaFoldDB" id="A0A8X7T7R5"/>
<reference evidence="5" key="2">
    <citation type="journal article" date="2019" name="IMA Fungus">
        <title>Genome sequencing and comparison of five Tilletia species to identify candidate genes for the detection of regulated species infecting wheat.</title>
        <authorList>
            <person name="Nguyen H.D.T."/>
            <person name="Sultana T."/>
            <person name="Kesanakurti P."/>
            <person name="Hambleton S."/>
        </authorList>
    </citation>
    <scope>NUCLEOTIDE SEQUENCE</scope>
    <source>
        <strain evidence="5">DAOMC 236422</strain>
    </source>
</reference>
<sequence length="922" mass="98338">MPAPSLGKIAPHLSRVAANSAAAGIRSALHTGNGAATSAAINVGATATIPPRQSTTGRKNITALIRDAVQIGEPMSAVKLLSKLEELNTGSSAASQTRASDTALVSLVGALVHLLPPKGLWHEKKAEVDATIDAIARTLKGIGPGEEYLDKPSKALLFRAGQIVRQHAKWELLQVARRETLQKQPWKDATPLVTPPPSLASEEPQLATPPSPASKQPEPELATPPTLASDEPELAPSPIRASEESEPTTPPTLASEEPELAPSSTIASEQPELATDVAQAESSDLTPPASPEHQVQATEAPVEPSAPSAPVYEAPYSEPPPQVYYNQGPPPGPQFYYDAGPPPVPQFYYNPGPPPVQLVDVDLGNEIETLVRPQRLKGAQIVVDLQPALNKIYENVSIGTYPAPESIGVVMMALGRQGDLARVNEMYAIASAAIGALNGDPLWQADAWHKLEDHSLCALAHAGEVNGAIECRHRIIAAGRCPSADAYAALIATVKDTTDDALVAEELFDESQRLGVRPNVYLYTTVISKLSRARRISRALQLFDEMRKIGLRPSTVTYGAVINACVRSGDRDTALTLFSEMEADPKFKARVPPYNTMIQHFRDTKDRTQALFFYDKMTVQGVHPSSHTYKLLLDVHGTIEPVQPDEMEKVFEALSNERSIKVQGTHWASLIQCYGTHLKNVEKAIEIFHKSSQSSAPDPIAFEALLSVFFDANRPDLIRQYVDSMQGSGLRVTAYVCNVLIKGLALEGSAGLVEARHIFEQMQDPPAGLAATGNHAARSHGAGAVPQAEAANIPSPEAVSSSGYLGSFGTTTAGSFSQIFKEPSTYESMIRAELTHGNVDMANGLLDRMEARGFPPALILRTRSLLEIPREQALTADLLAAPLSTTPSATDADLGSGLSAHLAGVTLNAESYSGTGVASATA</sequence>
<dbReference type="PROSITE" id="PS51375">
    <property type="entry name" value="PPR"/>
    <property type="match status" value="3"/>
</dbReference>
<dbReference type="InterPro" id="IPR051240">
    <property type="entry name" value="Mito_RNA-Proc/Resp"/>
</dbReference>
<dbReference type="InterPro" id="IPR033443">
    <property type="entry name" value="PROP1-like_PPR_dom"/>
</dbReference>
<feature type="repeat" description="PPR" evidence="2">
    <location>
        <begin position="822"/>
        <end position="856"/>
    </location>
</feature>
<evidence type="ECO:0000256" key="2">
    <source>
        <dbReference type="PROSITE-ProRule" id="PRU00708"/>
    </source>
</evidence>
<evidence type="ECO:0000256" key="1">
    <source>
        <dbReference type="ARBA" id="ARBA00022737"/>
    </source>
</evidence>
<dbReference type="EMBL" id="LWDG02000025">
    <property type="protein sequence ID" value="KAE8271198.1"/>
    <property type="molecule type" value="Genomic_DNA"/>
</dbReference>
<evidence type="ECO:0000256" key="3">
    <source>
        <dbReference type="SAM" id="MobiDB-lite"/>
    </source>
</evidence>
<feature type="region of interest" description="Disordered" evidence="3">
    <location>
        <begin position="186"/>
        <end position="332"/>
    </location>
</feature>
<dbReference type="PANTHER" id="PTHR47933:SF11">
    <property type="entry name" value="PENTATRICOPEPTIDE REPEAT-CONTAINING PROTEIN 2"/>
    <property type="match status" value="1"/>
</dbReference>
<evidence type="ECO:0000313" key="6">
    <source>
        <dbReference type="Proteomes" id="UP000078113"/>
    </source>
</evidence>
<organism evidence="5 6">
    <name type="scientific">Tilletia walkeri</name>
    <dbReference type="NCBI Taxonomy" id="117179"/>
    <lineage>
        <taxon>Eukaryota</taxon>
        <taxon>Fungi</taxon>
        <taxon>Dikarya</taxon>
        <taxon>Basidiomycota</taxon>
        <taxon>Ustilaginomycotina</taxon>
        <taxon>Exobasidiomycetes</taxon>
        <taxon>Tilletiales</taxon>
        <taxon>Tilletiaceae</taxon>
        <taxon>Tilletia</taxon>
    </lineage>
</organism>
<feature type="compositionally biased region" description="Pro residues" evidence="3">
    <location>
        <begin position="317"/>
        <end position="332"/>
    </location>
</feature>
<feature type="domain" description="PROP1-like PPR" evidence="4">
    <location>
        <begin position="498"/>
        <end position="637"/>
    </location>
</feature>
<dbReference type="Gene3D" id="1.25.40.10">
    <property type="entry name" value="Tetratricopeptide repeat domain"/>
    <property type="match status" value="2"/>
</dbReference>
<feature type="repeat" description="PPR" evidence="2">
    <location>
        <begin position="519"/>
        <end position="553"/>
    </location>
</feature>
<dbReference type="GO" id="GO:0003729">
    <property type="term" value="F:mRNA binding"/>
    <property type="evidence" value="ECO:0007669"/>
    <property type="project" value="TreeGrafter"/>
</dbReference>
<reference evidence="5" key="1">
    <citation type="submission" date="2016-04" db="EMBL/GenBank/DDBJ databases">
        <authorList>
            <person name="Nguyen H.D."/>
            <person name="Samba Siva P."/>
            <person name="Cullis J."/>
            <person name="Levesque C.A."/>
            <person name="Hambleton S."/>
        </authorList>
    </citation>
    <scope>NUCLEOTIDE SEQUENCE</scope>
    <source>
        <strain evidence="5">DAOMC 236422</strain>
    </source>
</reference>
<feature type="repeat" description="PPR" evidence="2">
    <location>
        <begin position="554"/>
        <end position="584"/>
    </location>
</feature>
<comment type="caution">
    <text evidence="5">The sequence shown here is derived from an EMBL/GenBank/DDBJ whole genome shotgun (WGS) entry which is preliminary data.</text>
</comment>
<accession>A0A8X7T7R5</accession>
<proteinExistence type="predicted"/>